<name>V7I122_9LACO</name>
<dbReference type="Proteomes" id="UP000018559">
    <property type="component" value="Unassembled WGS sequence"/>
</dbReference>
<accession>V7I122</accession>
<evidence type="ECO:0000313" key="1">
    <source>
        <dbReference type="EMBL" id="ETA75158.1"/>
    </source>
</evidence>
<dbReference type="AlphaFoldDB" id="V7I122"/>
<protein>
    <submittedName>
        <fullName evidence="1">Uncharacterized protein</fullName>
    </submittedName>
</protein>
<evidence type="ECO:0000313" key="2">
    <source>
        <dbReference type="Proteomes" id="UP000018559"/>
    </source>
</evidence>
<comment type="caution">
    <text evidence="1">The sequence shown here is derived from an EMBL/GenBank/DDBJ whole genome shotgun (WGS) entry which is preliminary data.</text>
</comment>
<proteinExistence type="predicted"/>
<dbReference type="PATRIC" id="fig|1392007.3.peg.7"/>
<gene>
    <name evidence="1" type="ORF">LEQ_1471</name>
</gene>
<organism evidence="1 2">
    <name type="scientific">Ligilactobacillus equi DPC 6820</name>
    <dbReference type="NCBI Taxonomy" id="1392007"/>
    <lineage>
        <taxon>Bacteria</taxon>
        <taxon>Bacillati</taxon>
        <taxon>Bacillota</taxon>
        <taxon>Bacilli</taxon>
        <taxon>Lactobacillales</taxon>
        <taxon>Lactobacillaceae</taxon>
        <taxon>Ligilactobacillus</taxon>
    </lineage>
</organism>
<sequence length="59" mass="6729">MPLESAFAGLDAQQQGLLLESFYEIADNFIATGHNAHLVMPQNGRKPRLFDYYLAHHRN</sequence>
<dbReference type="EMBL" id="AWWH01000001">
    <property type="protein sequence ID" value="ETA75158.1"/>
    <property type="molecule type" value="Genomic_DNA"/>
</dbReference>
<keyword evidence="2" id="KW-1185">Reference proteome</keyword>
<reference evidence="1 2" key="1">
    <citation type="journal article" date="2014" name="Genome Announc.">
        <title>The Genome of the Predominant Equine Lactobacillus Species, Lactobacillus equi, Is Reflective of Its Lifestyle Adaptations to an Herbivorous Host.</title>
        <authorList>
            <person name="O'Donnell M.M."/>
            <person name="Harris H.M."/>
            <person name="O'Toole P.W."/>
            <person name="Ross R.P."/>
        </authorList>
    </citation>
    <scope>NUCLEOTIDE SEQUENCE [LARGE SCALE GENOMIC DNA]</scope>
    <source>
        <strain evidence="1 2">DPC 6820</strain>
    </source>
</reference>